<feature type="domain" description="DUF6876" evidence="1">
    <location>
        <begin position="5"/>
        <end position="120"/>
    </location>
</feature>
<reference evidence="2 3" key="1">
    <citation type="submission" date="2014-09" db="EMBL/GenBank/DDBJ databases">
        <title>Whole Genome Shotgun of Flavobacterium aquatile LMG 4008.</title>
        <authorList>
            <person name="Gale A.N."/>
            <person name="Pipes S.E."/>
            <person name="Newman J.D."/>
        </authorList>
    </citation>
    <scope>NUCLEOTIDE SEQUENCE [LARGE SCALE GENOMIC DNA]</scope>
    <source>
        <strain evidence="2 3">LMG 4008</strain>
    </source>
</reference>
<name>A0A095U4Q6_9FLAO</name>
<dbReference type="EMBL" id="JRHH01000001">
    <property type="protein sequence ID" value="KGD69603.1"/>
    <property type="molecule type" value="Genomic_DNA"/>
</dbReference>
<dbReference type="eggNOG" id="ENOG5032ZB4">
    <property type="taxonomic scope" value="Bacteria"/>
</dbReference>
<dbReference type="InterPro" id="IPR049241">
    <property type="entry name" value="DUF6876"/>
</dbReference>
<dbReference type="RefSeq" id="WP_035123950.1">
    <property type="nucleotide sequence ID" value="NZ_JRHH01000001.1"/>
</dbReference>
<comment type="caution">
    <text evidence="2">The sequence shown here is derived from an EMBL/GenBank/DDBJ whole genome shotgun (WGS) entry which is preliminary data.</text>
</comment>
<protein>
    <recommendedName>
        <fullName evidence="1">DUF6876 domain-containing protein</fullName>
    </recommendedName>
</protein>
<evidence type="ECO:0000259" key="1">
    <source>
        <dbReference type="Pfam" id="PF21781"/>
    </source>
</evidence>
<dbReference type="Proteomes" id="UP000029554">
    <property type="component" value="Unassembled WGS sequence"/>
</dbReference>
<dbReference type="STRING" id="1453498.LG45_02270"/>
<proteinExistence type="predicted"/>
<sequence length="120" mass="14017">MKDTITKTDLAQFTGTENWYRHPIARTVLYTDGIQYLAEKAGAYWLIDEIAFNQIKPNIKKEEFQTWTLRVDLEKSTAALTCDDGNNNIVFSKKIEYTDFPLQEIRIFFVNNVILLPSEY</sequence>
<accession>A0A095U4Q6</accession>
<gene>
    <name evidence="2" type="ORF">LG45_02270</name>
</gene>
<dbReference type="AlphaFoldDB" id="A0A095U4Q6"/>
<evidence type="ECO:0000313" key="2">
    <source>
        <dbReference type="EMBL" id="KGD69603.1"/>
    </source>
</evidence>
<organism evidence="2 3">
    <name type="scientific">Flavobacterium aquatile LMG 4008 = ATCC 11947</name>
    <dbReference type="NCBI Taxonomy" id="1453498"/>
    <lineage>
        <taxon>Bacteria</taxon>
        <taxon>Pseudomonadati</taxon>
        <taxon>Bacteroidota</taxon>
        <taxon>Flavobacteriia</taxon>
        <taxon>Flavobacteriales</taxon>
        <taxon>Flavobacteriaceae</taxon>
        <taxon>Flavobacterium</taxon>
    </lineage>
</organism>
<evidence type="ECO:0000313" key="3">
    <source>
        <dbReference type="Proteomes" id="UP000029554"/>
    </source>
</evidence>
<keyword evidence="3" id="KW-1185">Reference proteome</keyword>
<dbReference type="OrthoDB" id="1441652at2"/>
<dbReference type="Pfam" id="PF21781">
    <property type="entry name" value="DUF6876"/>
    <property type="match status" value="1"/>
</dbReference>